<sequence>MSGSEYVVGRRADAQGEPTGERHAVIAVATRKEPPFRAECGAKVDVLDGNWPPAGGEEHACPVCSRDTSAPWA</sequence>
<dbReference type="AlphaFoldDB" id="A0A543NZQ9"/>
<evidence type="ECO:0000256" key="1">
    <source>
        <dbReference type="SAM" id="MobiDB-lite"/>
    </source>
</evidence>
<dbReference type="OrthoDB" id="5191684at2"/>
<gene>
    <name evidence="2" type="ORF">FHU33_3960</name>
</gene>
<organism evidence="2 3">
    <name type="scientific">Blastococcus colisei</name>
    <dbReference type="NCBI Taxonomy" id="1564162"/>
    <lineage>
        <taxon>Bacteria</taxon>
        <taxon>Bacillati</taxon>
        <taxon>Actinomycetota</taxon>
        <taxon>Actinomycetes</taxon>
        <taxon>Geodermatophilales</taxon>
        <taxon>Geodermatophilaceae</taxon>
        <taxon>Blastococcus</taxon>
    </lineage>
</organism>
<protein>
    <submittedName>
        <fullName evidence="2">Uncharacterized protein</fullName>
    </submittedName>
</protein>
<proteinExistence type="predicted"/>
<feature type="compositionally biased region" description="Basic and acidic residues" evidence="1">
    <location>
        <begin position="8"/>
        <end position="21"/>
    </location>
</feature>
<comment type="caution">
    <text evidence="2">The sequence shown here is derived from an EMBL/GenBank/DDBJ whole genome shotgun (WGS) entry which is preliminary data.</text>
</comment>
<dbReference type="Proteomes" id="UP000319865">
    <property type="component" value="Unassembled WGS sequence"/>
</dbReference>
<evidence type="ECO:0000313" key="2">
    <source>
        <dbReference type="EMBL" id="TQN37314.1"/>
    </source>
</evidence>
<reference evidence="2 3" key="1">
    <citation type="submission" date="2019-06" db="EMBL/GenBank/DDBJ databases">
        <title>Sequencing the genomes of 1000 actinobacteria strains.</title>
        <authorList>
            <person name="Klenk H.-P."/>
        </authorList>
    </citation>
    <scope>NUCLEOTIDE SEQUENCE [LARGE SCALE GENOMIC DNA]</scope>
    <source>
        <strain evidence="2 3">DSM 46837</strain>
    </source>
</reference>
<feature type="region of interest" description="Disordered" evidence="1">
    <location>
        <begin position="1"/>
        <end position="21"/>
    </location>
</feature>
<dbReference type="RefSeq" id="WP_142027297.1">
    <property type="nucleotide sequence ID" value="NZ_VFQE01000002.1"/>
</dbReference>
<evidence type="ECO:0000313" key="3">
    <source>
        <dbReference type="Proteomes" id="UP000319865"/>
    </source>
</evidence>
<keyword evidence="3" id="KW-1185">Reference proteome</keyword>
<accession>A0A543NZQ9</accession>
<dbReference type="EMBL" id="VFQE01000002">
    <property type="protein sequence ID" value="TQN37314.1"/>
    <property type="molecule type" value="Genomic_DNA"/>
</dbReference>
<name>A0A543NZQ9_9ACTN</name>